<dbReference type="GO" id="GO:0016705">
    <property type="term" value="F:oxidoreductase activity, acting on paired donors, with incorporation or reduction of molecular oxygen"/>
    <property type="evidence" value="ECO:0007669"/>
    <property type="project" value="InterPro"/>
</dbReference>
<keyword evidence="9" id="KW-0472">Membrane</keyword>
<proteinExistence type="inferred from homology"/>
<dbReference type="AlphaFoldDB" id="A0A816A1R4"/>
<evidence type="ECO:0000256" key="8">
    <source>
        <dbReference type="ARBA" id="ARBA00023004"/>
    </source>
</evidence>
<dbReference type="Proteomes" id="UP000681722">
    <property type="component" value="Unassembled WGS sequence"/>
</dbReference>
<reference evidence="10" key="1">
    <citation type="submission" date="2021-02" db="EMBL/GenBank/DDBJ databases">
        <authorList>
            <person name="Nowell W R."/>
        </authorList>
    </citation>
    <scope>NUCLEOTIDE SEQUENCE</scope>
</reference>
<comment type="subcellular location">
    <subcellularLocation>
        <location evidence="1">Membrane</location>
    </subcellularLocation>
</comment>
<comment type="caution">
    <text evidence="10">The sequence shown here is derived from an EMBL/GenBank/DDBJ whole genome shotgun (WGS) entry which is preliminary data.</text>
</comment>
<keyword evidence="8" id="KW-0408">Iron</keyword>
<dbReference type="PANTHER" id="PTHR24282">
    <property type="entry name" value="CYTOCHROME P450 FAMILY MEMBER"/>
    <property type="match status" value="1"/>
</dbReference>
<keyword evidence="4" id="KW-0812">Transmembrane</keyword>
<dbReference type="GO" id="GO:0005506">
    <property type="term" value="F:iron ion binding"/>
    <property type="evidence" value="ECO:0007669"/>
    <property type="project" value="InterPro"/>
</dbReference>
<comment type="similarity">
    <text evidence="2">Belongs to the cytochrome P450 family.</text>
</comment>
<dbReference type="OrthoDB" id="1470350at2759"/>
<evidence type="ECO:0000256" key="1">
    <source>
        <dbReference type="ARBA" id="ARBA00004370"/>
    </source>
</evidence>
<evidence type="ECO:0000256" key="3">
    <source>
        <dbReference type="ARBA" id="ARBA00022617"/>
    </source>
</evidence>
<dbReference type="GO" id="GO:0016020">
    <property type="term" value="C:membrane"/>
    <property type="evidence" value="ECO:0007669"/>
    <property type="project" value="UniProtKB-SubCell"/>
</dbReference>
<keyword evidence="6" id="KW-1133">Transmembrane helix</keyword>
<feature type="non-terminal residue" evidence="10">
    <location>
        <position position="1"/>
    </location>
</feature>
<accession>A0A816A1R4</accession>
<evidence type="ECO:0000256" key="5">
    <source>
        <dbReference type="ARBA" id="ARBA00022723"/>
    </source>
</evidence>
<dbReference type="PANTHER" id="PTHR24282:SF211">
    <property type="entry name" value="CYTOCHROME P450-RELATED"/>
    <property type="match status" value="1"/>
</dbReference>
<gene>
    <name evidence="10" type="ORF">GPM918_LOCUS41847</name>
    <name evidence="11" type="ORF">SRO942_LOCUS42965</name>
</gene>
<keyword evidence="5" id="KW-0479">Metal-binding</keyword>
<name>A0A816A1R4_9BILA</name>
<keyword evidence="12" id="KW-1185">Reference proteome</keyword>
<evidence type="ECO:0000256" key="9">
    <source>
        <dbReference type="ARBA" id="ARBA00023136"/>
    </source>
</evidence>
<protein>
    <recommendedName>
        <fullName evidence="13">Cytochrome P450</fullName>
    </recommendedName>
</protein>
<evidence type="ECO:0000256" key="4">
    <source>
        <dbReference type="ARBA" id="ARBA00022692"/>
    </source>
</evidence>
<evidence type="ECO:0008006" key="13">
    <source>
        <dbReference type="Google" id="ProtNLM"/>
    </source>
</evidence>
<evidence type="ECO:0000256" key="2">
    <source>
        <dbReference type="ARBA" id="ARBA00010617"/>
    </source>
</evidence>
<dbReference type="Proteomes" id="UP000663829">
    <property type="component" value="Unassembled WGS sequence"/>
</dbReference>
<dbReference type="EMBL" id="CAJNOQ010033905">
    <property type="protein sequence ID" value="CAF1592200.1"/>
    <property type="molecule type" value="Genomic_DNA"/>
</dbReference>
<dbReference type="Gene3D" id="1.10.630.10">
    <property type="entry name" value="Cytochrome P450"/>
    <property type="match status" value="1"/>
</dbReference>
<dbReference type="Pfam" id="PF00067">
    <property type="entry name" value="p450"/>
    <property type="match status" value="1"/>
</dbReference>
<evidence type="ECO:0000313" key="10">
    <source>
        <dbReference type="EMBL" id="CAF1592200.1"/>
    </source>
</evidence>
<dbReference type="InterPro" id="IPR050665">
    <property type="entry name" value="Cytochrome_P450_Monooxygen"/>
</dbReference>
<keyword evidence="7" id="KW-0560">Oxidoreductase</keyword>
<keyword evidence="3" id="KW-0349">Heme</keyword>
<organism evidence="10 12">
    <name type="scientific">Didymodactylos carnosus</name>
    <dbReference type="NCBI Taxonomy" id="1234261"/>
    <lineage>
        <taxon>Eukaryota</taxon>
        <taxon>Metazoa</taxon>
        <taxon>Spiralia</taxon>
        <taxon>Gnathifera</taxon>
        <taxon>Rotifera</taxon>
        <taxon>Eurotatoria</taxon>
        <taxon>Bdelloidea</taxon>
        <taxon>Philodinida</taxon>
        <taxon>Philodinidae</taxon>
        <taxon>Didymodactylos</taxon>
    </lineage>
</organism>
<dbReference type="InterPro" id="IPR036396">
    <property type="entry name" value="Cyt_P450_sf"/>
</dbReference>
<dbReference type="GO" id="GO:0004497">
    <property type="term" value="F:monooxygenase activity"/>
    <property type="evidence" value="ECO:0007669"/>
    <property type="project" value="InterPro"/>
</dbReference>
<evidence type="ECO:0000313" key="11">
    <source>
        <dbReference type="EMBL" id="CAF4464929.1"/>
    </source>
</evidence>
<evidence type="ECO:0000256" key="6">
    <source>
        <dbReference type="ARBA" id="ARBA00022989"/>
    </source>
</evidence>
<dbReference type="SUPFAM" id="SSF48264">
    <property type="entry name" value="Cytochrome P450"/>
    <property type="match status" value="1"/>
</dbReference>
<dbReference type="InterPro" id="IPR001128">
    <property type="entry name" value="Cyt_P450"/>
</dbReference>
<sequence>IFNFFLLKPYLIDRSLRLQNIPGRYIPIIGNILHIRRSLRNGTPMQYLHEQKSLYGSYYRSALGPIVRLTTSDPSIMNYVLKKNVKCYHKSVIIKDFLGKLLGMQNLLTTEDDVHSSHRKMIQPVFQHQNLVSMQSLMIDTTSIQLDKWKKQIDKRSEKSINLEMRSEMSILTLDIVTACVFGTGLIEDEKVHDIIHQSVINGLSALERRMFNMTGFLPIIKSLPLSSKLKLDKANKDLNIVVNKIVSDRREALTHSACKGSEFSLT</sequence>
<evidence type="ECO:0000313" key="12">
    <source>
        <dbReference type="Proteomes" id="UP000663829"/>
    </source>
</evidence>
<evidence type="ECO:0000256" key="7">
    <source>
        <dbReference type="ARBA" id="ARBA00023002"/>
    </source>
</evidence>
<dbReference type="EMBL" id="CAJOBC010100084">
    <property type="protein sequence ID" value="CAF4464929.1"/>
    <property type="molecule type" value="Genomic_DNA"/>
</dbReference>
<dbReference type="GO" id="GO:0020037">
    <property type="term" value="F:heme binding"/>
    <property type="evidence" value="ECO:0007669"/>
    <property type="project" value="InterPro"/>
</dbReference>